<evidence type="ECO:0000256" key="1">
    <source>
        <dbReference type="SAM" id="Phobius"/>
    </source>
</evidence>
<organism evidence="2 3">
    <name type="scientific">Chryseobacterium formosense</name>
    <dbReference type="NCBI Taxonomy" id="236814"/>
    <lineage>
        <taxon>Bacteria</taxon>
        <taxon>Pseudomonadati</taxon>
        <taxon>Bacteroidota</taxon>
        <taxon>Flavobacteriia</taxon>
        <taxon>Flavobacteriales</taxon>
        <taxon>Weeksellaceae</taxon>
        <taxon>Chryseobacterium group</taxon>
        <taxon>Chryseobacterium</taxon>
    </lineage>
</organism>
<keyword evidence="3" id="KW-1185">Reference proteome</keyword>
<keyword evidence="1" id="KW-1133">Transmembrane helix</keyword>
<dbReference type="EMBL" id="JPRP01000008">
    <property type="protein sequence ID" value="KFE97200.1"/>
    <property type="molecule type" value="Genomic_DNA"/>
</dbReference>
<evidence type="ECO:0000313" key="3">
    <source>
        <dbReference type="Proteomes" id="UP000028713"/>
    </source>
</evidence>
<accession>A0A085YYD7</accession>
<keyword evidence="1" id="KW-0812">Transmembrane</keyword>
<dbReference type="AlphaFoldDB" id="A0A085YYD7"/>
<dbReference type="Proteomes" id="UP000028713">
    <property type="component" value="Unassembled WGS sequence"/>
</dbReference>
<reference evidence="2 3" key="1">
    <citation type="submission" date="2014-07" db="EMBL/GenBank/DDBJ databases">
        <title>Genome of Chryseobacterium formosense LMG 24722.</title>
        <authorList>
            <person name="Pipes S.E."/>
            <person name="Stropko S.J."/>
            <person name="Newman J.D."/>
        </authorList>
    </citation>
    <scope>NUCLEOTIDE SEQUENCE [LARGE SCALE GENOMIC DNA]</scope>
    <source>
        <strain evidence="2 3">LMG 24722</strain>
    </source>
</reference>
<evidence type="ECO:0000313" key="2">
    <source>
        <dbReference type="EMBL" id="KFE97200.1"/>
    </source>
</evidence>
<proteinExistence type="predicted"/>
<gene>
    <name evidence="2" type="ORF">IX39_20610</name>
</gene>
<comment type="caution">
    <text evidence="2">The sequence shown here is derived from an EMBL/GenBank/DDBJ whole genome shotgun (WGS) entry which is preliminary data.</text>
</comment>
<name>A0A085YYD7_9FLAO</name>
<feature type="transmembrane region" description="Helical" evidence="1">
    <location>
        <begin position="20"/>
        <end position="41"/>
    </location>
</feature>
<keyword evidence="1" id="KW-0472">Membrane</keyword>
<dbReference type="RefSeq" id="WP_034679887.1">
    <property type="nucleotide sequence ID" value="NZ_FPAP01000003.1"/>
</dbReference>
<protein>
    <submittedName>
        <fullName evidence="2">Uncharacterized protein</fullName>
    </submittedName>
</protein>
<sequence>MSINSTFYPYPFLNFLLRKFLILQFVVIIFLFNFGSAQIIISDVEKITITEGTVIYIDSTRSQPSSEEIVLNEEKNPKDLADNNREKLAIDSQLDKKPKPKKEELLSKKLELVYRSNNDSSSSSSSSFSLTDKNQFVAFKSNSQWKILGIIDEAKYRILNILYENVKINENNPFYNNLNNYYKSSRSPPLC</sequence>